<dbReference type="SUPFAM" id="SSF69322">
    <property type="entry name" value="Tricorn protease domain 2"/>
    <property type="match status" value="1"/>
</dbReference>
<accession>A0ABW5FA33</accession>
<evidence type="ECO:0000256" key="1">
    <source>
        <dbReference type="SAM" id="MobiDB-lite"/>
    </source>
</evidence>
<organism evidence="2 3">
    <name type="scientific">Paenibacillus rhizoplanae</name>
    <dbReference type="NCBI Taxonomy" id="1917181"/>
    <lineage>
        <taxon>Bacteria</taxon>
        <taxon>Bacillati</taxon>
        <taxon>Bacillota</taxon>
        <taxon>Bacilli</taxon>
        <taxon>Bacillales</taxon>
        <taxon>Paenibacillaceae</taxon>
        <taxon>Paenibacillus</taxon>
    </lineage>
</organism>
<dbReference type="InterPro" id="IPR015943">
    <property type="entry name" value="WD40/YVTN_repeat-like_dom_sf"/>
</dbReference>
<protein>
    <submittedName>
        <fullName evidence="2">Collagen-like protein</fullName>
    </submittedName>
</protein>
<proteinExistence type="predicted"/>
<feature type="compositionally biased region" description="Low complexity" evidence="1">
    <location>
        <begin position="253"/>
        <end position="264"/>
    </location>
</feature>
<dbReference type="PANTHER" id="PTHR24023">
    <property type="entry name" value="COLLAGEN ALPHA"/>
    <property type="match status" value="1"/>
</dbReference>
<keyword evidence="3" id="KW-1185">Reference proteome</keyword>
<gene>
    <name evidence="2" type="ORF">ACFSX3_13240</name>
</gene>
<dbReference type="InterPro" id="IPR050149">
    <property type="entry name" value="Collagen_superfamily"/>
</dbReference>
<feature type="region of interest" description="Disordered" evidence="1">
    <location>
        <begin position="220"/>
        <end position="270"/>
    </location>
</feature>
<feature type="region of interest" description="Disordered" evidence="1">
    <location>
        <begin position="135"/>
        <end position="155"/>
    </location>
</feature>
<evidence type="ECO:0000313" key="3">
    <source>
        <dbReference type="Proteomes" id="UP001597448"/>
    </source>
</evidence>
<feature type="compositionally biased region" description="Low complexity" evidence="1">
    <location>
        <begin position="135"/>
        <end position="148"/>
    </location>
</feature>
<comment type="caution">
    <text evidence="2">The sequence shown here is derived from an EMBL/GenBank/DDBJ whole genome shotgun (WGS) entry which is preliminary data.</text>
</comment>
<evidence type="ECO:0000313" key="2">
    <source>
        <dbReference type="EMBL" id="MFD2410846.1"/>
    </source>
</evidence>
<dbReference type="Gene3D" id="2.130.10.10">
    <property type="entry name" value="YVTN repeat-like/Quinoprotein amine dehydrogenase"/>
    <property type="match status" value="1"/>
</dbReference>
<sequence length="776" mass="81790">MSNLTTLPLGAPGPAVHLAETLEITAAQPQAHVTFHIPVIFQSSSPGQSLLRVELETRLSGAVLHTQLVTLSHNGTEETARTMQVTVDHPAYPGTYAYNITARVVSYINVKADPSIGRAVAGIASVHAIRAATGITGPTGPTGTTGTQGQRGGGGDYGNKGVTGATGYGATGPTGDTGEPGPSASFTGGISYGPTGPTGMTGMTGIGPTGATGNAVTGATGTSVKGAQGAPGKEGLQGAPGPTGTMGPGPRGPAGATGATGSTGEPLSPAQYQYRTDPMVLTDAPRVFLTSNVQTMAGQRVLLQGNVQITYLPLSVATRISIIIGFAYNFSGSASFFHSFNFQTIVQGYGSDMPDPGQRASVQIPFSLTHLPEPGTGTYTVFLSQNSNPQDNVTLTAERRYLVVEAVDGGTISSPNSDAYFLAAGGVQTINALVGPTQSVPMDPNIQWGANAAYAASTGSEIYYAVQDRLYQFDTEAQVVNWGIDLNQDMQATDLLLTPDQRYLFISDEASPRVQIYDLVNRVTVRTLPLESNVLFSAASPDSRYAFFYIYTGEVHAYNIALGTLERNIFNGLYVIQPQLYPGYSNPLVVSPDSTEVRFTPGLAQVFYAYAEVGNFSNNGLRTISSNSSWGIVQLDNGNCITIDNGIDPNNSAQNAKVNLLRPNGDYVLVELRVPLYSLVLSPDEQFVCIQSEDGLFLLDTDNLSGGSLPSITDQTFRGGVNFTKDSSFIVVIGTQHIYTISLEDRSVRTFDLPPEPANQPLIYTLSSGAYKTQSK</sequence>
<reference evidence="3" key="1">
    <citation type="journal article" date="2019" name="Int. J. Syst. Evol. Microbiol.">
        <title>The Global Catalogue of Microorganisms (GCM) 10K type strain sequencing project: providing services to taxonomists for standard genome sequencing and annotation.</title>
        <authorList>
            <consortium name="The Broad Institute Genomics Platform"/>
            <consortium name="The Broad Institute Genome Sequencing Center for Infectious Disease"/>
            <person name="Wu L."/>
            <person name="Ma J."/>
        </authorList>
    </citation>
    <scope>NUCLEOTIDE SEQUENCE [LARGE SCALE GENOMIC DNA]</scope>
    <source>
        <strain evidence="3">CCM 8725</strain>
    </source>
</reference>
<dbReference type="PANTHER" id="PTHR24023:SF1095">
    <property type="entry name" value="EGF-LIKE DOMAIN-CONTAINING PROTEIN"/>
    <property type="match status" value="1"/>
</dbReference>
<name>A0ABW5FA33_9BACL</name>
<dbReference type="EMBL" id="JBHUKY010000023">
    <property type="protein sequence ID" value="MFD2410846.1"/>
    <property type="molecule type" value="Genomic_DNA"/>
</dbReference>
<dbReference type="RefSeq" id="WP_209984994.1">
    <property type="nucleotide sequence ID" value="NZ_JBHUKY010000023.1"/>
</dbReference>
<dbReference type="Proteomes" id="UP001597448">
    <property type="component" value="Unassembled WGS sequence"/>
</dbReference>